<sequence length="260" mass="29468">PHPSLSLSSLESEEIQEIPTETGPAADSVNANYPMIAQIEAWASGFKMWYLPQPDLTPKESQIKEMQQSPQAVRSKKVSRIIFTDEEIFTSEKSFNKPVVLIYAKSVKDIPRYRQKNLVAQKLLKLWRFILLTLSLPPLSTNSHKFSNSMESMGPLRRTQHELIVQKMTQASLIKQIPVFISNQKWSSSLLDLNHRNMKNDTLLAAKSIEKEAEKAEALDTSDAEEFSNLKRVAGRVLESRSKKARKIQPPTTSSSEDDD</sequence>
<protein>
    <submittedName>
        <fullName evidence="2">Uncharacterized protein</fullName>
    </submittedName>
</protein>
<comment type="caution">
    <text evidence="2">The sequence shown here is derived from an EMBL/GenBank/DDBJ whole genome shotgun (WGS) entry which is preliminary data.</text>
</comment>
<feature type="compositionally biased region" description="Polar residues" evidence="1">
    <location>
        <begin position="250"/>
        <end position="260"/>
    </location>
</feature>
<evidence type="ECO:0000313" key="3">
    <source>
        <dbReference type="Proteomes" id="UP000198287"/>
    </source>
</evidence>
<feature type="region of interest" description="Disordered" evidence="1">
    <location>
        <begin position="238"/>
        <end position="260"/>
    </location>
</feature>
<dbReference type="Proteomes" id="UP000198287">
    <property type="component" value="Unassembled WGS sequence"/>
</dbReference>
<accession>A0A226CW65</accession>
<reference evidence="2 3" key="1">
    <citation type="submission" date="2015-12" db="EMBL/GenBank/DDBJ databases">
        <title>The genome of Folsomia candida.</title>
        <authorList>
            <person name="Faddeeva A."/>
            <person name="Derks M.F."/>
            <person name="Anvar Y."/>
            <person name="Smit S."/>
            <person name="Van Straalen N."/>
            <person name="Roelofs D."/>
        </authorList>
    </citation>
    <scope>NUCLEOTIDE SEQUENCE [LARGE SCALE GENOMIC DNA]</scope>
    <source>
        <strain evidence="2 3">VU population</strain>
        <tissue evidence="2">Whole body</tissue>
    </source>
</reference>
<organism evidence="2 3">
    <name type="scientific">Folsomia candida</name>
    <name type="common">Springtail</name>
    <dbReference type="NCBI Taxonomy" id="158441"/>
    <lineage>
        <taxon>Eukaryota</taxon>
        <taxon>Metazoa</taxon>
        <taxon>Ecdysozoa</taxon>
        <taxon>Arthropoda</taxon>
        <taxon>Hexapoda</taxon>
        <taxon>Collembola</taxon>
        <taxon>Entomobryomorpha</taxon>
        <taxon>Isotomoidea</taxon>
        <taxon>Isotomidae</taxon>
        <taxon>Proisotominae</taxon>
        <taxon>Folsomia</taxon>
    </lineage>
</organism>
<evidence type="ECO:0000313" key="2">
    <source>
        <dbReference type="EMBL" id="OXA37189.1"/>
    </source>
</evidence>
<evidence type="ECO:0000256" key="1">
    <source>
        <dbReference type="SAM" id="MobiDB-lite"/>
    </source>
</evidence>
<proteinExistence type="predicted"/>
<dbReference type="EMBL" id="LNIX01000063">
    <property type="protein sequence ID" value="OXA37189.1"/>
    <property type="molecule type" value="Genomic_DNA"/>
</dbReference>
<name>A0A226CW65_FOLCA</name>
<feature type="non-terminal residue" evidence="2">
    <location>
        <position position="1"/>
    </location>
</feature>
<dbReference type="AlphaFoldDB" id="A0A226CW65"/>
<feature type="non-terminal residue" evidence="2">
    <location>
        <position position="260"/>
    </location>
</feature>
<gene>
    <name evidence="2" type="ORF">Fcan01_28028</name>
</gene>
<keyword evidence="3" id="KW-1185">Reference proteome</keyword>